<dbReference type="GO" id="GO:0015288">
    <property type="term" value="F:porin activity"/>
    <property type="evidence" value="ECO:0007669"/>
    <property type="project" value="TreeGrafter"/>
</dbReference>
<dbReference type="SUPFAM" id="SSF56954">
    <property type="entry name" value="Outer membrane efflux proteins (OEP)"/>
    <property type="match status" value="1"/>
</dbReference>
<dbReference type="GO" id="GO:0015562">
    <property type="term" value="F:efflux transmembrane transporter activity"/>
    <property type="evidence" value="ECO:0007669"/>
    <property type="project" value="InterPro"/>
</dbReference>
<evidence type="ECO:0000256" key="2">
    <source>
        <dbReference type="ARBA" id="ARBA00022452"/>
    </source>
</evidence>
<dbReference type="PANTHER" id="PTHR30026">
    <property type="entry name" value="OUTER MEMBRANE PROTEIN TOLC"/>
    <property type="match status" value="1"/>
</dbReference>
<dbReference type="EMBL" id="CP036339">
    <property type="protein sequence ID" value="QDT75852.1"/>
    <property type="molecule type" value="Genomic_DNA"/>
</dbReference>
<keyword evidence="2" id="KW-1134">Transmembrane beta strand</keyword>
<organism evidence="7 8">
    <name type="scientific">Lacipirellula limnantheis</name>
    <dbReference type="NCBI Taxonomy" id="2528024"/>
    <lineage>
        <taxon>Bacteria</taxon>
        <taxon>Pseudomonadati</taxon>
        <taxon>Planctomycetota</taxon>
        <taxon>Planctomycetia</taxon>
        <taxon>Pirellulales</taxon>
        <taxon>Lacipirellulaceae</taxon>
        <taxon>Lacipirellula</taxon>
    </lineage>
</organism>
<evidence type="ECO:0000256" key="6">
    <source>
        <dbReference type="SAM" id="MobiDB-lite"/>
    </source>
</evidence>
<evidence type="ECO:0000313" key="8">
    <source>
        <dbReference type="Proteomes" id="UP000317909"/>
    </source>
</evidence>
<evidence type="ECO:0000256" key="4">
    <source>
        <dbReference type="ARBA" id="ARBA00023136"/>
    </source>
</evidence>
<keyword evidence="3" id="KW-0812">Transmembrane</keyword>
<dbReference type="Proteomes" id="UP000317909">
    <property type="component" value="Chromosome"/>
</dbReference>
<dbReference type="InterPro" id="IPR051906">
    <property type="entry name" value="TolC-like"/>
</dbReference>
<name>A0A517U5E7_9BACT</name>
<feature type="compositionally biased region" description="Basic and acidic residues" evidence="6">
    <location>
        <begin position="688"/>
        <end position="698"/>
    </location>
</feature>
<dbReference type="KEGG" id="llh:I41_50950"/>
<reference evidence="7 8" key="1">
    <citation type="submission" date="2019-02" db="EMBL/GenBank/DDBJ databases">
        <title>Deep-cultivation of Planctomycetes and their phenomic and genomic characterization uncovers novel biology.</title>
        <authorList>
            <person name="Wiegand S."/>
            <person name="Jogler M."/>
            <person name="Boedeker C."/>
            <person name="Pinto D."/>
            <person name="Vollmers J."/>
            <person name="Rivas-Marin E."/>
            <person name="Kohn T."/>
            <person name="Peeters S.H."/>
            <person name="Heuer A."/>
            <person name="Rast P."/>
            <person name="Oberbeckmann S."/>
            <person name="Bunk B."/>
            <person name="Jeske O."/>
            <person name="Meyerdierks A."/>
            <person name="Storesund J.E."/>
            <person name="Kallscheuer N."/>
            <person name="Luecker S."/>
            <person name="Lage O.M."/>
            <person name="Pohl T."/>
            <person name="Merkel B.J."/>
            <person name="Hornburger P."/>
            <person name="Mueller R.-W."/>
            <person name="Bruemmer F."/>
            <person name="Labrenz M."/>
            <person name="Spormann A.M."/>
            <person name="Op den Camp H."/>
            <person name="Overmann J."/>
            <person name="Amann R."/>
            <person name="Jetten M.S.M."/>
            <person name="Mascher T."/>
            <person name="Medema M.H."/>
            <person name="Devos D.P."/>
            <person name="Kaster A.-K."/>
            <person name="Ovreas L."/>
            <person name="Rohde M."/>
            <person name="Galperin M.Y."/>
            <person name="Jogler C."/>
        </authorList>
    </citation>
    <scope>NUCLEOTIDE SEQUENCE [LARGE SCALE GENOMIC DNA]</scope>
    <source>
        <strain evidence="7 8">I41</strain>
    </source>
</reference>
<feature type="region of interest" description="Disordered" evidence="6">
    <location>
        <begin position="620"/>
        <end position="698"/>
    </location>
</feature>
<feature type="compositionally biased region" description="Pro residues" evidence="6">
    <location>
        <begin position="657"/>
        <end position="667"/>
    </location>
</feature>
<evidence type="ECO:0000256" key="5">
    <source>
        <dbReference type="ARBA" id="ARBA00023237"/>
    </source>
</evidence>
<accession>A0A517U5E7</accession>
<keyword evidence="4" id="KW-0472">Membrane</keyword>
<dbReference type="Gene3D" id="1.20.1600.10">
    <property type="entry name" value="Outer membrane efflux proteins (OEP)"/>
    <property type="match status" value="1"/>
</dbReference>
<dbReference type="AlphaFoldDB" id="A0A517U5E7"/>
<keyword evidence="5" id="KW-0998">Cell outer membrane</keyword>
<protein>
    <submittedName>
        <fullName evidence="7">Outer membrane efflux protein</fullName>
    </submittedName>
</protein>
<dbReference type="GO" id="GO:1990281">
    <property type="term" value="C:efflux pump complex"/>
    <property type="evidence" value="ECO:0007669"/>
    <property type="project" value="TreeGrafter"/>
</dbReference>
<dbReference type="GO" id="GO:0009279">
    <property type="term" value="C:cell outer membrane"/>
    <property type="evidence" value="ECO:0007669"/>
    <property type="project" value="UniProtKB-SubCell"/>
</dbReference>
<dbReference type="PANTHER" id="PTHR30026:SF23">
    <property type="entry name" value="TO APRF-PUTATIVE OUTER MEMBRANE EFFLUX PROTEIN OR SECRETED ALKALINE PHOSPHATASE-RELATED"/>
    <property type="match status" value="1"/>
</dbReference>
<evidence type="ECO:0000313" key="7">
    <source>
        <dbReference type="EMBL" id="QDT75852.1"/>
    </source>
</evidence>
<sequence>MRDKTAFKAVDDDCYRALAATQIENPVVTPCSHSEQDWAAVQPLTLASIGQMEYWNLTLEEAVRITMAQSDVIRDLGGTVLRSPATVETYWNPAVVETNPRFGVDAALSAFDAQLTSSIFGAKNDRALNNEFFGGGTRLLSQDLLVQQTQIAKRSATGTQFAVRHYTDYDANNAPSNLFPSAWNTNFEVEARQPLLQGAGVEFNRIAGPSTTPGLYNGVLVARLNTDVELTDFEIAVRDLVSNVENAYWDLYFAYRDLDAKIAARDAALETWRRINALYVSSRRGGEAEKEAQAREQFYRFQEDVENALAGRLLGGTSVNNGSSGGTFRGGGGVQVAERRLRMLVGLPPSDGRLIRPADEPVSAPIRFDWQEITRESLVRRAELRRQRWLTRRFELEQIASRNYLLPRLDAVARQRWRGFGHDLIHSDSTGRDRFDNAYMDLVSGDFQEWQVGFELNMPIGFRQGAAAARNAELQLTRARAVLREQEHIVLHDAANAVAEFDRTVVVTQTAGRRLDAARHQLDAVEAAYDADKAPLDFVLEAQRRLAEAESSYYQAMAEYAVAIKNVHFAKGTLLDYDGIVLAESAWADKAYADAAERDRLRGRPRVLNYASARQPVVGGGAYDQQSLESNPLGLGMPVPTEPVATPPADPPTDVEPLPPVPLPVEPTLPDEPTMVQPMALLPTPEATRADVTDARAE</sequence>
<evidence type="ECO:0000256" key="1">
    <source>
        <dbReference type="ARBA" id="ARBA00004442"/>
    </source>
</evidence>
<proteinExistence type="predicted"/>
<evidence type="ECO:0000256" key="3">
    <source>
        <dbReference type="ARBA" id="ARBA00022692"/>
    </source>
</evidence>
<gene>
    <name evidence="7" type="ORF">I41_50950</name>
</gene>
<comment type="subcellular location">
    <subcellularLocation>
        <location evidence="1">Cell outer membrane</location>
    </subcellularLocation>
</comment>
<keyword evidence="8" id="KW-1185">Reference proteome</keyword>